<keyword evidence="2" id="KW-1185">Reference proteome</keyword>
<organism evidence="1 2">
    <name type="scientific">Thalassomonas haliotis</name>
    <dbReference type="NCBI Taxonomy" id="485448"/>
    <lineage>
        <taxon>Bacteria</taxon>
        <taxon>Pseudomonadati</taxon>
        <taxon>Pseudomonadota</taxon>
        <taxon>Gammaproteobacteria</taxon>
        <taxon>Alteromonadales</taxon>
        <taxon>Colwelliaceae</taxon>
        <taxon>Thalassomonas</taxon>
    </lineage>
</organism>
<proteinExistence type="predicted"/>
<evidence type="ECO:0008006" key="3">
    <source>
        <dbReference type="Google" id="ProtNLM"/>
    </source>
</evidence>
<dbReference type="CDD" id="cd15482">
    <property type="entry name" value="Sialidase_non-viral"/>
    <property type="match status" value="1"/>
</dbReference>
<evidence type="ECO:0000313" key="2">
    <source>
        <dbReference type="Proteomes" id="UP001215231"/>
    </source>
</evidence>
<dbReference type="EMBL" id="CP059693">
    <property type="protein sequence ID" value="WDE11164.1"/>
    <property type="molecule type" value="Genomic_DNA"/>
</dbReference>
<sequence>MENMIETDVKTNGGGVFEIGDYIVTSRTMLDDGKRLLIPDGSEVDAGEYPLLAATIADSVSPGFAFSSGTGNMETYDLDGNLDVNRAATIKSYYGTDDYSYWDGKAWLTSDLAFTGTNRKVHGLTMSDDGLNVLIIGDSVGDNYIQWQRSTDGGVTFDARKEMIFTDGPYFSKINGCEGNADGSEILISFRNPDTASVELHKSVDSGESFQLHKTLVDAPNVRMKASRDLLTIALHLQGYDRIELSKDGGSMFNSITLDPQVVAGAESSYQIAVGPDGSTIVVANNYTGVMQISTDTGETWKVVTPAIFNYDQSVYSLGFTLGQIAIGKTSNSIHVSLRLRKDVSTADVYVTSSFDSGATWTDSFMSNTGKTENYNPNGLIVSSDGLKVMCLINGGGNPHARIATFNQGKLLPNLTGESVPWKIVADSLS</sequence>
<reference evidence="1 2" key="1">
    <citation type="journal article" date="2022" name="Mar. Drugs">
        <title>Bioassay-Guided Fractionation Leads to the Detection of Cholic Acid Generated by the Rare Thalassomonas sp.</title>
        <authorList>
            <person name="Pheiffer F."/>
            <person name="Schneider Y.K."/>
            <person name="Hansen E.H."/>
            <person name="Andersen J.H."/>
            <person name="Isaksson J."/>
            <person name="Busche T."/>
            <person name="R C."/>
            <person name="Kalinowski J."/>
            <person name="Zyl L.V."/>
            <person name="Trindade M."/>
        </authorList>
    </citation>
    <scope>NUCLEOTIDE SEQUENCE [LARGE SCALE GENOMIC DNA]</scope>
    <source>
        <strain evidence="1 2">A5K-61T</strain>
    </source>
</reference>
<evidence type="ECO:0000313" key="1">
    <source>
        <dbReference type="EMBL" id="WDE11164.1"/>
    </source>
</evidence>
<dbReference type="Proteomes" id="UP001215231">
    <property type="component" value="Chromosome"/>
</dbReference>
<gene>
    <name evidence="1" type="ORF">H3N35_23480</name>
</gene>
<dbReference type="InterPro" id="IPR036278">
    <property type="entry name" value="Sialidase_sf"/>
</dbReference>
<dbReference type="SUPFAM" id="SSF50939">
    <property type="entry name" value="Sialidases"/>
    <property type="match status" value="1"/>
</dbReference>
<protein>
    <recommendedName>
        <fullName evidence="3">Sialidase domain-containing protein</fullName>
    </recommendedName>
</protein>
<dbReference type="Gene3D" id="2.120.10.10">
    <property type="match status" value="1"/>
</dbReference>
<name>A0ABY7VC26_9GAMM</name>
<dbReference type="RefSeq" id="WP_274051299.1">
    <property type="nucleotide sequence ID" value="NZ_CP059693.1"/>
</dbReference>
<accession>A0ABY7VC26</accession>